<keyword evidence="5" id="KW-0521">NADP</keyword>
<evidence type="ECO:0000256" key="2">
    <source>
        <dbReference type="ARBA" id="ARBA00007118"/>
    </source>
</evidence>
<dbReference type="GO" id="GO:0016491">
    <property type="term" value="F:oxidoreductase activity"/>
    <property type="evidence" value="ECO:0007669"/>
    <property type="project" value="UniProtKB-KW"/>
</dbReference>
<accession>A0A2G1VQR2</accession>
<dbReference type="EMBL" id="NQXA01000011">
    <property type="protein sequence ID" value="PHQ28789.1"/>
    <property type="molecule type" value="Genomic_DNA"/>
</dbReference>
<organism evidence="8 9">
    <name type="scientific">Leeuwenhoekiella nanhaiensis</name>
    <dbReference type="NCBI Taxonomy" id="1655491"/>
    <lineage>
        <taxon>Bacteria</taxon>
        <taxon>Pseudomonadati</taxon>
        <taxon>Bacteroidota</taxon>
        <taxon>Flavobacteriia</taxon>
        <taxon>Flavobacteriales</taxon>
        <taxon>Flavobacteriaceae</taxon>
        <taxon>Leeuwenhoekiella</taxon>
    </lineage>
</organism>
<dbReference type="InterPro" id="IPR033878">
    <property type="entry name" value="NfsB-like"/>
</dbReference>
<dbReference type="AlphaFoldDB" id="A0A2G1VQR2"/>
<evidence type="ECO:0000313" key="9">
    <source>
        <dbReference type="Proteomes" id="UP000229433"/>
    </source>
</evidence>
<dbReference type="Proteomes" id="UP000229433">
    <property type="component" value="Unassembled WGS sequence"/>
</dbReference>
<dbReference type="PANTHER" id="PTHR43673">
    <property type="entry name" value="NAD(P)H NITROREDUCTASE YDGI-RELATED"/>
    <property type="match status" value="1"/>
</dbReference>
<dbReference type="Gene3D" id="3.40.109.10">
    <property type="entry name" value="NADH Oxidase"/>
    <property type="match status" value="1"/>
</dbReference>
<name>A0A2G1VQR2_9FLAO</name>
<evidence type="ECO:0000313" key="8">
    <source>
        <dbReference type="EMBL" id="PHQ28789.1"/>
    </source>
</evidence>
<keyword evidence="6" id="KW-0560">Oxidoreductase</keyword>
<evidence type="ECO:0000256" key="4">
    <source>
        <dbReference type="ARBA" id="ARBA00022643"/>
    </source>
</evidence>
<evidence type="ECO:0000256" key="1">
    <source>
        <dbReference type="ARBA" id="ARBA00001917"/>
    </source>
</evidence>
<evidence type="ECO:0000256" key="6">
    <source>
        <dbReference type="ARBA" id="ARBA00023002"/>
    </source>
</evidence>
<evidence type="ECO:0000256" key="3">
    <source>
        <dbReference type="ARBA" id="ARBA00022630"/>
    </source>
</evidence>
<evidence type="ECO:0000256" key="5">
    <source>
        <dbReference type="ARBA" id="ARBA00022857"/>
    </source>
</evidence>
<evidence type="ECO:0000259" key="7">
    <source>
        <dbReference type="Pfam" id="PF00881"/>
    </source>
</evidence>
<protein>
    <submittedName>
        <fullName evidence="8">NAD(P)H-dependent oxidoreductase</fullName>
    </submittedName>
</protein>
<comment type="cofactor">
    <cofactor evidence="1">
        <name>FMN</name>
        <dbReference type="ChEBI" id="CHEBI:58210"/>
    </cofactor>
</comment>
<comment type="caution">
    <text evidence="8">The sequence shown here is derived from an EMBL/GenBank/DDBJ whole genome shotgun (WGS) entry which is preliminary data.</text>
</comment>
<dbReference type="InterPro" id="IPR029479">
    <property type="entry name" value="Nitroreductase"/>
</dbReference>
<keyword evidence="3" id="KW-0285">Flavoprotein</keyword>
<dbReference type="RefSeq" id="WP_099646781.1">
    <property type="nucleotide sequence ID" value="NZ_KZ319293.1"/>
</dbReference>
<comment type="similarity">
    <text evidence="2">Belongs to the nitroreductase family.</text>
</comment>
<dbReference type="CDD" id="cd02149">
    <property type="entry name" value="NfsB-like"/>
    <property type="match status" value="1"/>
</dbReference>
<keyword evidence="9" id="KW-1185">Reference proteome</keyword>
<dbReference type="SUPFAM" id="SSF55469">
    <property type="entry name" value="FMN-dependent nitroreductase-like"/>
    <property type="match status" value="1"/>
</dbReference>
<gene>
    <name evidence="8" type="ORF">CJ305_13300</name>
</gene>
<proteinExistence type="inferred from homology"/>
<feature type="domain" description="Nitroreductase" evidence="7">
    <location>
        <begin position="8"/>
        <end position="185"/>
    </location>
</feature>
<reference evidence="8 9" key="1">
    <citation type="submission" date="2017-08" db="EMBL/GenBank/DDBJ databases">
        <title>The whole genome shortgun sequences of strain Leeuwenhoekiella nanhaiensis G18 from the South China Sea.</title>
        <authorList>
            <person name="Liu Q."/>
        </authorList>
    </citation>
    <scope>NUCLEOTIDE SEQUENCE [LARGE SCALE GENOMIC DNA]</scope>
    <source>
        <strain evidence="8 9">G18</strain>
    </source>
</reference>
<dbReference type="PANTHER" id="PTHR43673:SF2">
    <property type="entry name" value="NITROREDUCTASE"/>
    <property type="match status" value="1"/>
</dbReference>
<sequence>MDVIKSLNWRYAVKKFNPDQKLSAAKLEVLTEAFNLTATSYGLQPLRLVVVSDKNMQQQLVGASMNQTQVRDASHVLVICVEKEVRAPYVESYFDRVREVRDTPETILKPFRETLKKQFDTQKAEKTRQWAVNQAYLALGNLLTVCALEEIDACPMEGFVPEKYDELLKLDEMGITSTLVLPVGYRAADDMFADFEKVRRSTEDTIIKL</sequence>
<dbReference type="OrthoDB" id="9809288at2"/>
<dbReference type="Pfam" id="PF00881">
    <property type="entry name" value="Nitroreductase"/>
    <property type="match status" value="1"/>
</dbReference>
<keyword evidence="4" id="KW-0288">FMN</keyword>
<dbReference type="InterPro" id="IPR000415">
    <property type="entry name" value="Nitroreductase-like"/>
</dbReference>